<evidence type="ECO:0000313" key="6">
    <source>
        <dbReference type="EMBL" id="QDH26063.1"/>
    </source>
</evidence>
<dbReference type="Proteomes" id="UP000317214">
    <property type="component" value="Plasmid unnamed1"/>
</dbReference>
<dbReference type="PANTHER" id="PTHR12128:SF66">
    <property type="entry name" value="4-HYDROXY-2-OXOGLUTARATE ALDOLASE, MITOCHONDRIAL"/>
    <property type="match status" value="1"/>
</dbReference>
<dbReference type="PIRSF" id="PIRSF001365">
    <property type="entry name" value="DHDPS"/>
    <property type="match status" value="1"/>
</dbReference>
<dbReference type="SMART" id="SM01130">
    <property type="entry name" value="DHDPS"/>
    <property type="match status" value="1"/>
</dbReference>
<reference evidence="6 7" key="1">
    <citation type="submission" date="2018-09" db="EMBL/GenBank/DDBJ databases">
        <title>The complete genome sequence of Neokomagataea tanensis NBRC 106556(T).</title>
        <authorList>
            <person name="Chua K.-O."/>
            <person name="See-Too W.-S."/>
            <person name="Hong K.-W."/>
            <person name="Yin W.-F."/>
            <person name="Chan K.-G."/>
        </authorList>
    </citation>
    <scope>NUCLEOTIDE SEQUENCE [LARGE SCALE GENOMIC DNA]</scope>
    <source>
        <strain evidence="7">AH13 \ NBRC 106556</strain>
        <plasmid evidence="6 7">unnamed1</plasmid>
    </source>
</reference>
<evidence type="ECO:0000256" key="5">
    <source>
        <dbReference type="PIRSR" id="PIRSR001365-2"/>
    </source>
</evidence>
<feature type="active site" description="Schiff-base intermediate with substrate" evidence="4">
    <location>
        <position position="160"/>
    </location>
</feature>
<feature type="active site" description="Proton donor/acceptor" evidence="4">
    <location>
        <position position="132"/>
    </location>
</feature>
<protein>
    <submittedName>
        <fullName evidence="6">Dihydrodipicolinate synthase family protein</fullName>
    </submittedName>
</protein>
<dbReference type="Pfam" id="PF00701">
    <property type="entry name" value="DHDPS"/>
    <property type="match status" value="1"/>
</dbReference>
<dbReference type="OrthoDB" id="9778880at2"/>
<dbReference type="InterPro" id="IPR002220">
    <property type="entry name" value="DapA-like"/>
</dbReference>
<proteinExistence type="inferred from homology"/>
<keyword evidence="7" id="KW-1185">Reference proteome</keyword>
<dbReference type="GO" id="GO:0008840">
    <property type="term" value="F:4-hydroxy-tetrahydrodipicolinate synthase activity"/>
    <property type="evidence" value="ECO:0007669"/>
    <property type="project" value="TreeGrafter"/>
</dbReference>
<dbReference type="SUPFAM" id="SSF51569">
    <property type="entry name" value="Aldolase"/>
    <property type="match status" value="1"/>
</dbReference>
<gene>
    <name evidence="6" type="ORF">D5366_11630</name>
</gene>
<dbReference type="KEGG" id="ntn:D5366_11630"/>
<comment type="similarity">
    <text evidence="1 3">Belongs to the DapA family.</text>
</comment>
<dbReference type="PRINTS" id="PR00146">
    <property type="entry name" value="DHPICSNTHASE"/>
</dbReference>
<dbReference type="Gene3D" id="3.20.20.70">
    <property type="entry name" value="Aldolase class I"/>
    <property type="match status" value="1"/>
</dbReference>
<keyword evidence="2 3" id="KW-0456">Lyase</keyword>
<evidence type="ECO:0000256" key="1">
    <source>
        <dbReference type="ARBA" id="ARBA00007592"/>
    </source>
</evidence>
<evidence type="ECO:0000256" key="3">
    <source>
        <dbReference type="PIRNR" id="PIRNR001365"/>
    </source>
</evidence>
<accession>A0A4Y6V7T3</accession>
<evidence type="ECO:0000256" key="4">
    <source>
        <dbReference type="PIRSR" id="PIRSR001365-1"/>
    </source>
</evidence>
<dbReference type="PANTHER" id="PTHR12128">
    <property type="entry name" value="DIHYDRODIPICOLINATE SYNTHASE"/>
    <property type="match status" value="1"/>
</dbReference>
<name>A0A4Y6V7T3_9PROT</name>
<geneLocation type="plasmid" evidence="6">
    <name>unnamed1</name>
</geneLocation>
<feature type="binding site" evidence="5">
    <location>
        <position position="45"/>
    </location>
    <ligand>
        <name>pyruvate</name>
        <dbReference type="ChEBI" id="CHEBI:15361"/>
    </ligand>
</feature>
<dbReference type="InterPro" id="IPR013785">
    <property type="entry name" value="Aldolase_TIM"/>
</dbReference>
<dbReference type="EMBL" id="CP032486">
    <property type="protein sequence ID" value="QDH26063.1"/>
    <property type="molecule type" value="Genomic_DNA"/>
</dbReference>
<dbReference type="AlphaFoldDB" id="A0A4Y6V7T3"/>
<dbReference type="RefSeq" id="WP_141494004.1">
    <property type="nucleotide sequence ID" value="NZ_CP032486.1"/>
</dbReference>
<sequence>MKFSGVSAFPITPMNEKGVDQAGFERLIKRLVKAGVNSIGVEGSTGNYPYLTHDERVETAHAAVSCATGTPVIASIGSFRTREVLSLADQLQSVGIGALLLPIVSYHGLGEEEVFSMFKSVSQNVSVPVIIYDSPILSRFVFSDALYAKICALPHISSIKVPSGWPSGNEAVQRIQRLAKRLPSTTVIGASGDNTLSEGVKAGAKIWYSEWGGLFPHRAKSLMQASVTGDEDQIARLSEQFAPFWKVSHKYGGSIRPIAAAASILGLTGSDNLPLPLQGVSEEDRTILEQAIARHGMN</sequence>
<dbReference type="CDD" id="cd00408">
    <property type="entry name" value="DHDPS-like"/>
    <property type="match status" value="1"/>
</dbReference>
<evidence type="ECO:0000313" key="7">
    <source>
        <dbReference type="Proteomes" id="UP000317214"/>
    </source>
</evidence>
<keyword evidence="6" id="KW-0614">Plasmid</keyword>
<organism evidence="6 7">
    <name type="scientific">Neokomagataea tanensis</name>
    <dbReference type="NCBI Taxonomy" id="661191"/>
    <lineage>
        <taxon>Bacteria</taxon>
        <taxon>Pseudomonadati</taxon>
        <taxon>Pseudomonadota</taxon>
        <taxon>Alphaproteobacteria</taxon>
        <taxon>Acetobacterales</taxon>
        <taxon>Acetobacteraceae</taxon>
        <taxon>Neokomagataea</taxon>
    </lineage>
</organism>
<evidence type="ECO:0000256" key="2">
    <source>
        <dbReference type="ARBA" id="ARBA00023239"/>
    </source>
</evidence>